<comment type="caution">
    <text evidence="1">The sequence shown here is derived from an EMBL/GenBank/DDBJ whole genome shotgun (WGS) entry which is preliminary data.</text>
</comment>
<organism evidence="1">
    <name type="scientific">marine sediment metagenome</name>
    <dbReference type="NCBI Taxonomy" id="412755"/>
    <lineage>
        <taxon>unclassified sequences</taxon>
        <taxon>metagenomes</taxon>
        <taxon>ecological metagenomes</taxon>
    </lineage>
</organism>
<name>X1T476_9ZZZZ</name>
<gene>
    <name evidence="1" type="ORF">S12H4_27796</name>
</gene>
<dbReference type="EMBL" id="BARW01015894">
    <property type="protein sequence ID" value="GAJ00108.1"/>
    <property type="molecule type" value="Genomic_DNA"/>
</dbReference>
<dbReference type="AlphaFoldDB" id="X1T476"/>
<reference evidence="1" key="1">
    <citation type="journal article" date="2014" name="Front. Microbiol.">
        <title>High frequency of phylogenetically diverse reductive dehalogenase-homologous genes in deep subseafloor sedimentary metagenomes.</title>
        <authorList>
            <person name="Kawai M."/>
            <person name="Futagami T."/>
            <person name="Toyoda A."/>
            <person name="Takaki Y."/>
            <person name="Nishi S."/>
            <person name="Hori S."/>
            <person name="Arai W."/>
            <person name="Tsubouchi T."/>
            <person name="Morono Y."/>
            <person name="Uchiyama I."/>
            <person name="Ito T."/>
            <person name="Fujiyama A."/>
            <person name="Inagaki F."/>
            <person name="Takami H."/>
        </authorList>
    </citation>
    <scope>NUCLEOTIDE SEQUENCE</scope>
    <source>
        <strain evidence="1">Expedition CK06-06</strain>
    </source>
</reference>
<evidence type="ECO:0000313" key="1">
    <source>
        <dbReference type="EMBL" id="GAJ00108.1"/>
    </source>
</evidence>
<sequence>MSLKRKMNRRKKPAWIQLIQEFHSGKIGPKLKERIENLAWFDSANSLDGYMVSTLVSTCSYCGREKEITTRIWSKDKKKIARLCGDCVGFLV</sequence>
<protein>
    <submittedName>
        <fullName evidence="1">Uncharacterized protein</fullName>
    </submittedName>
</protein>
<proteinExistence type="predicted"/>
<accession>X1T476</accession>